<dbReference type="Gene3D" id="2.60.120.260">
    <property type="entry name" value="Galactose-binding domain-like"/>
    <property type="match status" value="1"/>
</dbReference>
<dbReference type="RefSeq" id="WP_190927334.1">
    <property type="nucleotide sequence ID" value="NZ_JACXJA010000011.1"/>
</dbReference>
<evidence type="ECO:0008006" key="4">
    <source>
        <dbReference type="Google" id="ProtNLM"/>
    </source>
</evidence>
<proteinExistence type="predicted"/>
<reference evidence="2" key="1">
    <citation type="submission" date="2020-09" db="EMBL/GenBank/DDBJ databases">
        <title>A novel bacterium of genus Paenibacillus, isolated from South China Sea.</title>
        <authorList>
            <person name="Huang H."/>
            <person name="Mo K."/>
            <person name="Hu Y."/>
        </authorList>
    </citation>
    <scope>NUCLEOTIDE SEQUENCE</scope>
    <source>
        <strain evidence="2">IB182363</strain>
    </source>
</reference>
<dbReference type="PANTHER" id="PTHR36848:SF2">
    <property type="entry name" value="SECRETED PROTEIN"/>
    <property type="match status" value="1"/>
</dbReference>
<keyword evidence="3" id="KW-1185">Reference proteome</keyword>
<comment type="caution">
    <text evidence="2">The sequence shown here is derived from an EMBL/GenBank/DDBJ whole genome shotgun (WGS) entry which is preliminary data.</text>
</comment>
<dbReference type="InterPro" id="IPR053161">
    <property type="entry name" value="Ulvan_degrading_GH"/>
</dbReference>
<dbReference type="NCBIfam" id="NF045579">
    <property type="entry name" value="rhamnoside_JR"/>
    <property type="match status" value="1"/>
</dbReference>
<feature type="region of interest" description="Disordered" evidence="1">
    <location>
        <begin position="571"/>
        <end position="621"/>
    </location>
</feature>
<sequence>MMADRDETVLEREKRQFLKPDDEFSPMPFWFWNDALNDAEIVRQIRDFYSKGVAGFVIHPRLGLSESIPYLSEIYLGLVETAVVEADRLDMKVILYDEAMYPSGSAMGMVVRDDPAHASRGLRMIEQPLGTTGWQAVPLAEGETLVSVQAVRKTAAGSVDPDSAIVFEDERAAQVFRPQGGGEWTMLQFVETYSGGKIRGVYWGQDDGEPGAPAAADLLNPQATASFIRLTHEAYYAKLKRYFGNTVIAMFTDEPNILGRSHRSGLKPWTSGFLDYAGPFGFKEEQLPALWFEAGSGTERARAAYGKAVNARLAESFYRPLSVWCDEHGIQLTGHPGHSDEIGLLEAFQLPGQDIVWRYIEPGGQSLTGAHSTLGKCSSDAARHRRRRRNLNECFGACFKDDIGWNFTADEMKWYMDWLFVRGVNLLAPHAFYYSIAEERKHERPPDVGPNSILWPHYALFSTYMRRMSWLMTDSVNEAKVAILCEEDRLPWEPAVPLYENQIEFNYLEEQLLVSSCEFRGGQALIAEQSYAVIIVDRPERYLEDTRERLRAFAQTGGIVVTIRDEAADERSVADSLRQDASPSLPDADPSRLDSSESSAPDGDALRGAAESSLPDTGRGRIGELDNAAVVSVSELPAILDARRLRSVKLHPVSPDIRVSTVRRGGLTFYLFVNEGEAAYAGTAQLDTNGFVERWDAWEGTTGVQGVLEPGGAALGLGGVCVPVALERRASVIYCADATRPPVRLGEEAGPGRPEAVPDLEQAPMQERTIRIDGGWDIRVELEGRGLEASAASAQGAATLQQVGARPEAAASEAGSVGSGGEVSISAPGSSPLVSWTEWSGMEHFSGAVVYESEFRLEPEDAGGNRVIRLDLGDVHEMAEVDVNGTFAGVRFWKPYRYADISGLVRPGVNTLRIRVTNSLANAYNRASLPSGLLGPVTVSFG</sequence>
<accession>A0A927C981</accession>
<evidence type="ECO:0000313" key="3">
    <source>
        <dbReference type="Proteomes" id="UP000639396"/>
    </source>
</evidence>
<dbReference type="Proteomes" id="UP000639396">
    <property type="component" value="Unassembled WGS sequence"/>
</dbReference>
<dbReference type="EMBL" id="JACXJA010000011">
    <property type="protein sequence ID" value="MBD2862433.1"/>
    <property type="molecule type" value="Genomic_DNA"/>
</dbReference>
<gene>
    <name evidence="2" type="ORF">IDH45_10610</name>
</gene>
<protein>
    <recommendedName>
        <fullName evidence="4">Glycosyl hydrolases family 2 sugar binding domain-containing protein</fullName>
    </recommendedName>
</protein>
<dbReference type="SUPFAM" id="SSF49785">
    <property type="entry name" value="Galactose-binding domain-like"/>
    <property type="match status" value="1"/>
</dbReference>
<evidence type="ECO:0000313" key="2">
    <source>
        <dbReference type="EMBL" id="MBD2862433.1"/>
    </source>
</evidence>
<dbReference type="AlphaFoldDB" id="A0A927C981"/>
<dbReference type="PANTHER" id="PTHR36848">
    <property type="entry name" value="DNA-BINDING PROTEIN (PUTATIVE SECRETED PROTEIN)-RELATED"/>
    <property type="match status" value="1"/>
</dbReference>
<name>A0A927C981_9BACL</name>
<organism evidence="2 3">
    <name type="scientific">Paenibacillus oceani</name>
    <dbReference type="NCBI Taxonomy" id="2772510"/>
    <lineage>
        <taxon>Bacteria</taxon>
        <taxon>Bacillati</taxon>
        <taxon>Bacillota</taxon>
        <taxon>Bacilli</taxon>
        <taxon>Bacillales</taxon>
        <taxon>Paenibacillaceae</taxon>
        <taxon>Paenibacillus</taxon>
    </lineage>
</organism>
<evidence type="ECO:0000256" key="1">
    <source>
        <dbReference type="SAM" id="MobiDB-lite"/>
    </source>
</evidence>
<dbReference type="InterPro" id="IPR008979">
    <property type="entry name" value="Galactose-bd-like_sf"/>
</dbReference>